<reference evidence="2" key="1">
    <citation type="journal article" date="2011" name="PLoS Genet.">
        <title>Genomic analysis of the necrotrophic fungal pathogens Sclerotinia sclerotiorum and Botrytis cinerea.</title>
        <authorList>
            <person name="Amselem J."/>
            <person name="Cuomo C.A."/>
            <person name="van Kan J.A."/>
            <person name="Viaud M."/>
            <person name="Benito E.P."/>
            <person name="Couloux A."/>
            <person name="Coutinho P.M."/>
            <person name="de Vries R.P."/>
            <person name="Dyer P.S."/>
            <person name="Fillinger S."/>
            <person name="Fournier E."/>
            <person name="Gout L."/>
            <person name="Hahn M."/>
            <person name="Kohn L."/>
            <person name="Lapalu N."/>
            <person name="Plummer K.M."/>
            <person name="Pradier J.M."/>
            <person name="Quevillon E."/>
            <person name="Sharon A."/>
            <person name="Simon A."/>
            <person name="ten Have A."/>
            <person name="Tudzynski B."/>
            <person name="Tudzynski P."/>
            <person name="Wincker P."/>
            <person name="Andrew M."/>
            <person name="Anthouard V."/>
            <person name="Beever R.E."/>
            <person name="Beffa R."/>
            <person name="Benoit I."/>
            <person name="Bouzid O."/>
            <person name="Brault B."/>
            <person name="Chen Z."/>
            <person name="Choquer M."/>
            <person name="Collemare J."/>
            <person name="Cotton P."/>
            <person name="Danchin E.G."/>
            <person name="Da Silva C."/>
            <person name="Gautier A."/>
            <person name="Giraud C."/>
            <person name="Giraud T."/>
            <person name="Gonzalez C."/>
            <person name="Grossetete S."/>
            <person name="Guldener U."/>
            <person name="Henrissat B."/>
            <person name="Howlett B.J."/>
            <person name="Kodira C."/>
            <person name="Kretschmer M."/>
            <person name="Lappartient A."/>
            <person name="Leroch M."/>
            <person name="Levis C."/>
            <person name="Mauceli E."/>
            <person name="Neuveglise C."/>
            <person name="Oeser B."/>
            <person name="Pearson M."/>
            <person name="Poulain J."/>
            <person name="Poussereau N."/>
            <person name="Quesneville H."/>
            <person name="Rascle C."/>
            <person name="Schumacher J."/>
            <person name="Segurens B."/>
            <person name="Sexton A."/>
            <person name="Silva E."/>
            <person name="Sirven C."/>
            <person name="Soanes D.M."/>
            <person name="Talbot N.J."/>
            <person name="Templeton M."/>
            <person name="Yandava C."/>
            <person name="Yarden O."/>
            <person name="Zeng Q."/>
            <person name="Rollins J.A."/>
            <person name="Lebrun M.H."/>
            <person name="Dickman M."/>
        </authorList>
    </citation>
    <scope>NUCLEOTIDE SEQUENCE [LARGE SCALE GENOMIC DNA]</scope>
    <source>
        <strain evidence="2">ATCC 18683 / 1980 / Ss-1</strain>
    </source>
</reference>
<dbReference type="HOGENOM" id="CLU_3392544_0_0_1"/>
<evidence type="ECO:0000313" key="2">
    <source>
        <dbReference type="Proteomes" id="UP000001312"/>
    </source>
</evidence>
<dbReference type="EMBL" id="CH476629">
    <property type="protein sequence ID" value="EDO04625.1"/>
    <property type="molecule type" value="Genomic_DNA"/>
</dbReference>
<dbReference type="RefSeq" id="XP_001591662.1">
    <property type="nucleotide sequence ID" value="XM_001591612.1"/>
</dbReference>
<dbReference type="Proteomes" id="UP000001312">
    <property type="component" value="Unassembled WGS sequence"/>
</dbReference>
<evidence type="ECO:0000313" key="1">
    <source>
        <dbReference type="EMBL" id="EDO04625.1"/>
    </source>
</evidence>
<dbReference type="AlphaFoldDB" id="A7EP59"/>
<organism evidence="1 2">
    <name type="scientific">Sclerotinia sclerotiorum (strain ATCC 18683 / 1980 / Ss-1)</name>
    <name type="common">White mold</name>
    <name type="synonym">Whetzelinia sclerotiorum</name>
    <dbReference type="NCBI Taxonomy" id="665079"/>
    <lineage>
        <taxon>Eukaryota</taxon>
        <taxon>Fungi</taxon>
        <taxon>Dikarya</taxon>
        <taxon>Ascomycota</taxon>
        <taxon>Pezizomycotina</taxon>
        <taxon>Leotiomycetes</taxon>
        <taxon>Helotiales</taxon>
        <taxon>Sclerotiniaceae</taxon>
        <taxon>Sclerotinia</taxon>
    </lineage>
</organism>
<proteinExistence type="predicted"/>
<name>A7EP59_SCLS1</name>
<accession>A7EP59</accession>
<dbReference type="KEGG" id="ssl:SS1G_07108"/>
<protein>
    <submittedName>
        <fullName evidence="1">Uncharacterized protein</fullName>
    </submittedName>
</protein>
<sequence>MLVPNTTDFWCFVLWSGEVINNDGKRAKHSKV</sequence>
<gene>
    <name evidence="1" type="ORF">SS1G_07108</name>
</gene>
<keyword evidence="2" id="KW-1185">Reference proteome</keyword>
<dbReference type="InParanoid" id="A7EP59"/>
<dbReference type="GeneID" id="5487933"/>